<feature type="transmembrane region" description="Helical" evidence="1">
    <location>
        <begin position="124"/>
        <end position="143"/>
    </location>
</feature>
<evidence type="ECO:0000313" key="3">
    <source>
        <dbReference type="Proteomes" id="UP001500979"/>
    </source>
</evidence>
<keyword evidence="1" id="KW-0812">Transmembrane</keyword>
<keyword evidence="3" id="KW-1185">Reference proteome</keyword>
<feature type="transmembrane region" description="Helical" evidence="1">
    <location>
        <begin position="54"/>
        <end position="78"/>
    </location>
</feature>
<feature type="transmembrane region" description="Helical" evidence="1">
    <location>
        <begin position="90"/>
        <end position="112"/>
    </location>
</feature>
<dbReference type="EMBL" id="BAAAUX010000014">
    <property type="protein sequence ID" value="GAA2796968.1"/>
    <property type="molecule type" value="Genomic_DNA"/>
</dbReference>
<proteinExistence type="predicted"/>
<evidence type="ECO:0000256" key="1">
    <source>
        <dbReference type="SAM" id="Phobius"/>
    </source>
</evidence>
<keyword evidence="1" id="KW-1133">Transmembrane helix</keyword>
<dbReference type="RefSeq" id="WP_344680948.1">
    <property type="nucleotide sequence ID" value="NZ_BAAAUX010000014.1"/>
</dbReference>
<feature type="transmembrane region" description="Helical" evidence="1">
    <location>
        <begin position="12"/>
        <end position="34"/>
    </location>
</feature>
<reference evidence="2 3" key="1">
    <citation type="journal article" date="2019" name="Int. J. Syst. Evol. Microbiol.">
        <title>The Global Catalogue of Microorganisms (GCM) 10K type strain sequencing project: providing services to taxonomists for standard genome sequencing and annotation.</title>
        <authorList>
            <consortium name="The Broad Institute Genomics Platform"/>
            <consortium name="The Broad Institute Genome Sequencing Center for Infectious Disease"/>
            <person name="Wu L."/>
            <person name="Ma J."/>
        </authorList>
    </citation>
    <scope>NUCLEOTIDE SEQUENCE [LARGE SCALE GENOMIC DNA]</scope>
    <source>
        <strain evidence="2 3">JCM 9383</strain>
    </source>
</reference>
<keyword evidence="1" id="KW-0472">Membrane</keyword>
<gene>
    <name evidence="2" type="ORF">GCM10010470_35160</name>
</gene>
<comment type="caution">
    <text evidence="2">The sequence shown here is derived from an EMBL/GenBank/DDBJ whole genome shotgun (WGS) entry which is preliminary data.</text>
</comment>
<evidence type="ECO:0000313" key="2">
    <source>
        <dbReference type="EMBL" id="GAA2796968.1"/>
    </source>
</evidence>
<organism evidence="2 3">
    <name type="scientific">Saccharopolyspora taberi</name>
    <dbReference type="NCBI Taxonomy" id="60895"/>
    <lineage>
        <taxon>Bacteria</taxon>
        <taxon>Bacillati</taxon>
        <taxon>Actinomycetota</taxon>
        <taxon>Actinomycetes</taxon>
        <taxon>Pseudonocardiales</taxon>
        <taxon>Pseudonocardiaceae</taxon>
        <taxon>Saccharopolyspora</taxon>
    </lineage>
</organism>
<dbReference type="Proteomes" id="UP001500979">
    <property type="component" value="Unassembled WGS sequence"/>
</dbReference>
<accession>A0ABN3VHJ1</accession>
<name>A0ABN3VHJ1_9PSEU</name>
<protein>
    <submittedName>
        <fullName evidence="2">Uncharacterized protein</fullName>
    </submittedName>
</protein>
<sequence length="148" mass="15291">MTKPETSAAMRNAVVAMYAGLALTVVAAVVTALGGDAVSKHVFELEAPYVGAEVAAGSGSFMVIYLLALYAVGVVCWLGLSWAARAGRRWVRPVAIVVLLGAAGLAALNLTVEEYGTRVLPLPVALAGLLPCAAGVVAVVFLWRARVR</sequence>